<dbReference type="RefSeq" id="WP_032516295.1">
    <property type="nucleotide sequence ID" value="NZ_JNAO01000013.1"/>
</dbReference>
<sequence length="110" mass="12231">MRRLLIPLIAALALPTAVSAESSMMTQKAYGASILGANLCFLRQGKLTKQSFVLNVENLMLKKGYDIDLLYKDNVRKAGKLIANKLGNNCTNQRVLQEESFVIQITEILM</sequence>
<keyword evidence="1" id="KW-0732">Signal</keyword>
<proteinExistence type="predicted"/>
<accession>A0A0A2AI49</accession>
<protein>
    <submittedName>
        <fullName evidence="2">Uncharacterized protein</fullName>
    </submittedName>
</protein>
<name>A0A0A2AI49_PROMR</name>
<evidence type="ECO:0000256" key="1">
    <source>
        <dbReference type="SAM" id="SignalP"/>
    </source>
</evidence>
<evidence type="ECO:0000313" key="2">
    <source>
        <dbReference type="EMBL" id="KGG00079.1"/>
    </source>
</evidence>
<gene>
    <name evidence="2" type="ORF">EU98_1608</name>
</gene>
<comment type="caution">
    <text evidence="2">The sequence shown here is derived from an EMBL/GenBank/DDBJ whole genome shotgun (WGS) entry which is preliminary data.</text>
</comment>
<dbReference type="EMBL" id="JNAO01000013">
    <property type="protein sequence ID" value="KGG00079.1"/>
    <property type="molecule type" value="Genomic_DNA"/>
</dbReference>
<dbReference type="AlphaFoldDB" id="A0A0A2AI49"/>
<evidence type="ECO:0000313" key="3">
    <source>
        <dbReference type="Proteomes" id="UP000030533"/>
    </source>
</evidence>
<reference evidence="3" key="1">
    <citation type="journal article" date="2014" name="Sci. Data">
        <title>Genomes of diverse isolates of the marine cyanobacterium Prochlorococcus.</title>
        <authorList>
            <person name="Biller S."/>
            <person name="Berube P."/>
            <person name="Thompson J."/>
            <person name="Kelly L."/>
            <person name="Roggensack S."/>
            <person name="Awad L."/>
            <person name="Roache-Johnson K."/>
            <person name="Ding H."/>
            <person name="Giovannoni S.J."/>
            <person name="Moore L.R."/>
            <person name="Chisholm S.W."/>
        </authorList>
    </citation>
    <scope>NUCLEOTIDE SEQUENCE [LARGE SCALE GENOMIC DNA]</scope>
    <source>
        <strain evidence="3">MIT 9314</strain>
    </source>
</reference>
<dbReference type="Proteomes" id="UP000030533">
    <property type="component" value="Unassembled WGS sequence"/>
</dbReference>
<feature type="signal peptide" evidence="1">
    <location>
        <begin position="1"/>
        <end position="20"/>
    </location>
</feature>
<feature type="chain" id="PRO_5005418577" evidence="1">
    <location>
        <begin position="21"/>
        <end position="110"/>
    </location>
</feature>
<organism evidence="2 3">
    <name type="scientific">Prochlorococcus marinus str. MIT 9314</name>
    <dbReference type="NCBI Taxonomy" id="167548"/>
    <lineage>
        <taxon>Bacteria</taxon>
        <taxon>Bacillati</taxon>
        <taxon>Cyanobacteriota</taxon>
        <taxon>Cyanophyceae</taxon>
        <taxon>Synechococcales</taxon>
        <taxon>Prochlorococcaceae</taxon>
        <taxon>Prochlorococcus</taxon>
    </lineage>
</organism>